<dbReference type="GO" id="GO:0051536">
    <property type="term" value="F:iron-sulfur cluster binding"/>
    <property type="evidence" value="ECO:0007669"/>
    <property type="project" value="UniProtKB-KW"/>
</dbReference>
<dbReference type="InterPro" id="IPR013785">
    <property type="entry name" value="Aldolase_TIM"/>
</dbReference>
<dbReference type="CDD" id="cd01335">
    <property type="entry name" value="Radical_SAM"/>
    <property type="match status" value="1"/>
</dbReference>
<name>A0A837L0K2_STRAG</name>
<organism evidence="6 7">
    <name type="scientific">Streptococcus agalactiae</name>
    <dbReference type="NCBI Taxonomy" id="1311"/>
    <lineage>
        <taxon>Bacteria</taxon>
        <taxon>Bacillati</taxon>
        <taxon>Bacillota</taxon>
        <taxon>Bacilli</taxon>
        <taxon>Lactobacillales</taxon>
        <taxon>Streptococcaceae</taxon>
        <taxon>Streptococcus</taxon>
    </lineage>
</organism>
<dbReference type="PROSITE" id="PS51918">
    <property type="entry name" value="RADICAL_SAM"/>
    <property type="match status" value="1"/>
</dbReference>
<sequence>MKSLVINLSQKCNAKCDHCCFSCLPNSVNCLTDEEIEAVVRYAETHEDVELVSLTGGEALLRKSKVLETIHRLSILGKDVTLITNGFWATNDKNTKSLLTSLRTAGLRYLTVSYDNYHSEYIPVDNIKRLFLHIKKFDIEVALNMVVDKKNRGVDLLDKLGESIFGVPITIVPASPVGRAKNLNMEDLYLKTIDELELTCPATGWEFVIHHDGYVYPCCSPSVFETNLRIGSIGDADISELEDKFYSNMLLYILKREGFTWFIDKMKLDLTGKKFVSSCEVCKFIFSDMNKIKSITDDIKEYYVKEFENIGVSKL</sequence>
<dbReference type="InterPro" id="IPR023904">
    <property type="entry name" value="Pep_rSAM_mat_YydG"/>
</dbReference>
<dbReference type="SUPFAM" id="SSF102114">
    <property type="entry name" value="Radical SAM enzymes"/>
    <property type="match status" value="1"/>
</dbReference>
<dbReference type="PANTHER" id="PTHR11228">
    <property type="entry name" value="RADICAL SAM DOMAIN PROTEIN"/>
    <property type="match status" value="1"/>
</dbReference>
<evidence type="ECO:0000256" key="4">
    <source>
        <dbReference type="ARBA" id="ARBA00023014"/>
    </source>
</evidence>
<dbReference type="GO" id="GO:0046872">
    <property type="term" value="F:metal ion binding"/>
    <property type="evidence" value="ECO:0007669"/>
    <property type="project" value="UniProtKB-KW"/>
</dbReference>
<evidence type="ECO:0000313" key="6">
    <source>
        <dbReference type="EMBL" id="KLL40144.1"/>
    </source>
</evidence>
<evidence type="ECO:0000256" key="3">
    <source>
        <dbReference type="ARBA" id="ARBA00023004"/>
    </source>
</evidence>
<dbReference type="InterPro" id="IPR058240">
    <property type="entry name" value="rSAM_sf"/>
</dbReference>
<protein>
    <submittedName>
        <fullName evidence="6">Radical SAM protein</fullName>
    </submittedName>
</protein>
<keyword evidence="3" id="KW-0408">Iron</keyword>
<dbReference type="Pfam" id="PF04055">
    <property type="entry name" value="Radical_SAM"/>
    <property type="match status" value="1"/>
</dbReference>
<dbReference type="InterPro" id="IPR023885">
    <property type="entry name" value="4Fe4S-binding_SPASM_dom"/>
</dbReference>
<evidence type="ECO:0000259" key="5">
    <source>
        <dbReference type="PROSITE" id="PS51918"/>
    </source>
</evidence>
<accession>A0A837L0K2</accession>
<reference evidence="6 7" key="1">
    <citation type="journal article" date="2015" name="PLoS ONE">
        <title>Genomic analysis reveals the molecular basis for capsule loss in the group B streptococcus population.</title>
        <authorList>
            <consortium name="DEVANI Consortium"/>
            <person name="Rosini R."/>
            <person name="Campisi E."/>
            <person name="De Chiara M."/>
            <person name="Tettelin H."/>
            <person name="Rinaudo D."/>
            <person name="Toniolo C."/>
            <person name="Metruccio M."/>
            <person name="Guidotti S."/>
            <person name="Sorensen U.B."/>
            <person name="Kilian M."/>
            <person name="Ramirez M."/>
            <person name="Janulczyk R."/>
            <person name="Donati C."/>
            <person name="Grandi G."/>
            <person name="Margarit I."/>
        </authorList>
    </citation>
    <scope>NUCLEOTIDE SEQUENCE [LARGE SCALE GENOMIC DNA]</scope>
    <source>
        <strain evidence="6 7">DK-B-USS-215</strain>
    </source>
</reference>
<dbReference type="RefSeq" id="WP_000839372.1">
    <property type="nucleotide sequence ID" value="NZ_CDCN01000053.1"/>
</dbReference>
<dbReference type="PANTHER" id="PTHR11228:SF22">
    <property type="entry name" value="PEPTIDE BIOSYNTHESIS PROTEIN YYDG-RELATED"/>
    <property type="match status" value="1"/>
</dbReference>
<evidence type="ECO:0000256" key="2">
    <source>
        <dbReference type="ARBA" id="ARBA00022723"/>
    </source>
</evidence>
<evidence type="ECO:0000256" key="1">
    <source>
        <dbReference type="ARBA" id="ARBA00022691"/>
    </source>
</evidence>
<gene>
    <name evidence="6" type="ORF">WA04_04340</name>
</gene>
<evidence type="ECO:0000313" key="7">
    <source>
        <dbReference type="Proteomes" id="UP000035346"/>
    </source>
</evidence>
<dbReference type="CDD" id="cd21109">
    <property type="entry name" value="SPASM"/>
    <property type="match status" value="1"/>
</dbReference>
<keyword evidence="4" id="KW-0411">Iron-sulfur</keyword>
<dbReference type="GO" id="GO:0003824">
    <property type="term" value="F:catalytic activity"/>
    <property type="evidence" value="ECO:0007669"/>
    <property type="project" value="InterPro"/>
</dbReference>
<dbReference type="NCBIfam" id="TIGR04078">
    <property type="entry name" value="rSAM_yydG"/>
    <property type="match status" value="1"/>
</dbReference>
<keyword evidence="1" id="KW-0949">S-adenosyl-L-methionine</keyword>
<dbReference type="Gene3D" id="3.20.20.70">
    <property type="entry name" value="Aldolase class I"/>
    <property type="match status" value="1"/>
</dbReference>
<dbReference type="Pfam" id="PF13186">
    <property type="entry name" value="SPASM"/>
    <property type="match status" value="1"/>
</dbReference>
<comment type="caution">
    <text evidence="6">The sequence shown here is derived from an EMBL/GenBank/DDBJ whole genome shotgun (WGS) entry which is preliminary data.</text>
</comment>
<dbReference type="EMBL" id="LBKL01000052">
    <property type="protein sequence ID" value="KLL40144.1"/>
    <property type="molecule type" value="Genomic_DNA"/>
</dbReference>
<dbReference type="SFLD" id="SFLDG01067">
    <property type="entry name" value="SPASM/twitch_domain_containing"/>
    <property type="match status" value="1"/>
</dbReference>
<dbReference type="InterPro" id="IPR050377">
    <property type="entry name" value="Radical_SAM_PqqE_MftC-like"/>
</dbReference>
<dbReference type="InterPro" id="IPR007197">
    <property type="entry name" value="rSAM"/>
</dbReference>
<proteinExistence type="predicted"/>
<dbReference type="Proteomes" id="UP000035346">
    <property type="component" value="Unassembled WGS sequence"/>
</dbReference>
<dbReference type="AlphaFoldDB" id="A0A837L0K2"/>
<feature type="domain" description="Radical SAM core" evidence="5">
    <location>
        <begin position="1"/>
        <end position="212"/>
    </location>
</feature>
<dbReference type="SFLD" id="SFLDS00029">
    <property type="entry name" value="Radical_SAM"/>
    <property type="match status" value="1"/>
</dbReference>
<keyword evidence="2" id="KW-0479">Metal-binding</keyword>